<feature type="domain" description="DUF7944" evidence="2">
    <location>
        <begin position="38"/>
        <end position="117"/>
    </location>
</feature>
<gene>
    <name evidence="4" type="ORF">G0027_02225</name>
    <name evidence="3" type="ORF">MSG88_05895</name>
</gene>
<organism evidence="4 5">
    <name type="scientific">Acinetobacter indicus</name>
    <dbReference type="NCBI Taxonomy" id="756892"/>
    <lineage>
        <taxon>Bacteria</taxon>
        <taxon>Pseudomonadati</taxon>
        <taxon>Pseudomonadota</taxon>
        <taxon>Gammaproteobacteria</taxon>
        <taxon>Moraxellales</taxon>
        <taxon>Moraxellaceae</taxon>
        <taxon>Acinetobacter</taxon>
    </lineage>
</organism>
<feature type="chain" id="PRO_5042697720" description="DUF7944 domain-containing protein" evidence="1">
    <location>
        <begin position="26"/>
        <end position="123"/>
    </location>
</feature>
<dbReference type="Proteomes" id="UP000593812">
    <property type="component" value="Chromosome"/>
</dbReference>
<evidence type="ECO:0000313" key="4">
    <source>
        <dbReference type="EMBL" id="QOW41765.1"/>
    </source>
</evidence>
<dbReference type="AlphaFoldDB" id="A0A2L2J4A8"/>
<dbReference type="Proteomes" id="UP001284654">
    <property type="component" value="Unassembled WGS sequence"/>
</dbReference>
<protein>
    <recommendedName>
        <fullName evidence="2">DUF7944 domain-containing protein</fullName>
    </recommendedName>
</protein>
<evidence type="ECO:0000259" key="2">
    <source>
        <dbReference type="Pfam" id="PF25642"/>
    </source>
</evidence>
<dbReference type="EMBL" id="CP048654">
    <property type="protein sequence ID" value="QOW41765.1"/>
    <property type="molecule type" value="Genomic_DNA"/>
</dbReference>
<proteinExistence type="predicted"/>
<name>A0A2L2J4A8_9GAMM</name>
<reference evidence="4 5" key="1">
    <citation type="submission" date="2020-02" db="EMBL/GenBank/DDBJ databases">
        <title>Tigecycline-resistant Acinetobacter species from pigs and migratory birds.</title>
        <authorList>
            <person name="Chen C."/>
            <person name="Sun J."/>
            <person name="Liao X.-P."/>
            <person name="Liu Y.-H."/>
        </authorList>
    </citation>
    <scope>NUCLEOTIDE SEQUENCE [LARGE SCALE GENOMIC DNA]</scope>
    <source>
        <strain evidence="4 5">C15_T</strain>
    </source>
</reference>
<dbReference type="NCBIfam" id="NF047330">
    <property type="entry name" value="MCR_0457_fam"/>
    <property type="match status" value="1"/>
</dbReference>
<dbReference type="RefSeq" id="WP_005176804.1">
    <property type="nucleotide sequence ID" value="NZ_CAXNYR010000001.1"/>
</dbReference>
<sequence length="123" mass="13206">MIRRLSVRRLLGLGFAVILSQAVNAEGLTVEEANTIVKEDIAAAQVMAEVCPAIIGKNAKLDSNIQALIETYLADLKGQTLSYSALQADAEYKNILIEARDAAKETTADEQKTVCQDAAAIEL</sequence>
<dbReference type="EMBL" id="JAWJYY010000001">
    <property type="protein sequence ID" value="MDV4315304.1"/>
    <property type="molecule type" value="Genomic_DNA"/>
</dbReference>
<evidence type="ECO:0000313" key="5">
    <source>
        <dbReference type="Proteomes" id="UP000593812"/>
    </source>
</evidence>
<feature type="signal peptide" evidence="1">
    <location>
        <begin position="1"/>
        <end position="25"/>
    </location>
</feature>
<evidence type="ECO:0000313" key="3">
    <source>
        <dbReference type="EMBL" id="MDV4315304.1"/>
    </source>
</evidence>
<dbReference type="GeneID" id="69465485"/>
<evidence type="ECO:0000256" key="1">
    <source>
        <dbReference type="SAM" id="SignalP"/>
    </source>
</evidence>
<dbReference type="Pfam" id="PF25642">
    <property type="entry name" value="DUF7944"/>
    <property type="match status" value="1"/>
</dbReference>
<dbReference type="KEGG" id="aid:CTZ23_09565"/>
<keyword evidence="1" id="KW-0732">Signal</keyword>
<dbReference type="STRING" id="756892.GCA_001922645_00816"/>
<accession>A0A2L2J4A8</accession>
<reference evidence="3" key="2">
    <citation type="submission" date="2023-10" db="EMBL/GenBank/DDBJ databases">
        <authorList>
            <person name="Sykes E.M.E."/>
            <person name="Khan I.U.H."/>
            <person name="Kumar A."/>
        </authorList>
    </citation>
    <scope>NUCLEOTIDE SEQUENCE</scope>
    <source>
        <strain evidence="3">IK5</strain>
    </source>
</reference>
<dbReference type="InterPro" id="IPR057704">
    <property type="entry name" value="DUF7944"/>
</dbReference>